<evidence type="ECO:0000259" key="10">
    <source>
        <dbReference type="Pfam" id="PF07685"/>
    </source>
</evidence>
<evidence type="ECO:0000256" key="1">
    <source>
        <dbReference type="ARBA" id="ARBA00001946"/>
    </source>
</evidence>
<organism evidence="11 12">
    <name type="scientific">Desulfonatronum thiosulfatophilum</name>
    <dbReference type="NCBI Taxonomy" id="617002"/>
    <lineage>
        <taxon>Bacteria</taxon>
        <taxon>Pseudomonadati</taxon>
        <taxon>Thermodesulfobacteriota</taxon>
        <taxon>Desulfovibrionia</taxon>
        <taxon>Desulfovibrionales</taxon>
        <taxon>Desulfonatronaceae</taxon>
        <taxon>Desulfonatronum</taxon>
    </lineage>
</organism>
<evidence type="ECO:0000313" key="11">
    <source>
        <dbReference type="EMBL" id="SDB41013.1"/>
    </source>
</evidence>
<keyword evidence="3 8" id="KW-0436">Ligase</keyword>
<accession>A0A1G6D789</accession>
<comment type="similarity">
    <text evidence="8">Belongs to the CobB/CbiA family.</text>
</comment>
<dbReference type="Gene3D" id="3.40.50.300">
    <property type="entry name" value="P-loop containing nucleotide triphosphate hydrolases"/>
    <property type="match status" value="1"/>
</dbReference>
<evidence type="ECO:0000256" key="7">
    <source>
        <dbReference type="ARBA" id="ARBA00022962"/>
    </source>
</evidence>
<dbReference type="InterPro" id="IPR002586">
    <property type="entry name" value="CobQ/CobB/MinD/ParA_Nub-bd_dom"/>
</dbReference>
<dbReference type="InterPro" id="IPR004484">
    <property type="entry name" value="CbiA/CobB_synth"/>
</dbReference>
<dbReference type="HAMAP" id="MF_00027">
    <property type="entry name" value="CobB_CbiA"/>
    <property type="match status" value="1"/>
</dbReference>
<dbReference type="InterPro" id="IPR027417">
    <property type="entry name" value="P-loop_NTPase"/>
</dbReference>
<comment type="function">
    <text evidence="8">Catalyzes the ATP-dependent amidation of the two carboxylate groups at positions a and c of cobyrinate, using either L-glutamine or ammonia as the nitrogen source.</text>
</comment>
<dbReference type="CDD" id="cd05388">
    <property type="entry name" value="CobB_N"/>
    <property type="match status" value="1"/>
</dbReference>
<comment type="cofactor">
    <cofactor evidence="1 8">
        <name>Mg(2+)</name>
        <dbReference type="ChEBI" id="CHEBI:18420"/>
    </cofactor>
</comment>
<proteinExistence type="inferred from homology"/>
<evidence type="ECO:0000256" key="8">
    <source>
        <dbReference type="HAMAP-Rule" id="MF_00027"/>
    </source>
</evidence>
<comment type="miscellaneous">
    <text evidence="8">The a and c carboxylates of cobyrinate are activated for nucleophilic attack via formation of a phosphorylated intermediate by ATP. CbiA catalyzes first the amidation of the c-carboxylate, and then that of the a-carboxylate.</text>
</comment>
<dbReference type="RefSeq" id="WP_092120803.1">
    <property type="nucleotide sequence ID" value="NZ_FMXO01000010.1"/>
</dbReference>
<comment type="pathway">
    <text evidence="8">Cofactor biosynthesis; adenosylcobalamin biosynthesis; cob(II)yrinate a,c-diamide from sirohydrochlorin (anaerobic route): step 10/10.</text>
</comment>
<evidence type="ECO:0000313" key="12">
    <source>
        <dbReference type="Proteomes" id="UP000198771"/>
    </source>
</evidence>
<feature type="site" description="Increases nucleophilicity of active site Cys" evidence="8">
    <location>
        <position position="458"/>
    </location>
</feature>
<name>A0A1G6D789_9BACT</name>
<dbReference type="OrthoDB" id="9764035at2"/>
<reference evidence="11 12" key="1">
    <citation type="submission" date="2016-10" db="EMBL/GenBank/DDBJ databases">
        <authorList>
            <person name="de Groot N.N."/>
        </authorList>
    </citation>
    <scope>NUCLEOTIDE SEQUENCE [LARGE SCALE GENOMIC DNA]</scope>
    <source>
        <strain evidence="11 12">ASO4-2</strain>
    </source>
</reference>
<dbReference type="Pfam" id="PF01656">
    <property type="entry name" value="CbiA"/>
    <property type="match status" value="1"/>
</dbReference>
<comment type="domain">
    <text evidence="8">Comprises of two domains. The C-terminal domain contains the binding site for glutamine and catalyzes the hydrolysis of this substrate to glutamate and ammonia. The N-terminal domain is anticipated to bind ATP and cobyrinate and catalyzes the ultimate synthesis of the diamide product. The ammonia produced via the glutaminase domain is probably translocated to the adjacent domain via a molecular tunnel, where it reacts with an activated intermediate.</text>
</comment>
<sequence length="489" mass="53631">MSTTPRLILAGLSGGAGKTIISLGLCRSLVDKGLRVKPFKKGPDYIDAAWLGLAARREASNLDPFMMPTTALLDLYSRGAAGVDMALVEGNRGLFDGKDVNGSYSTAELAKLLQAPVVLIVNCTKMTRTVVAMILGCRAFEPNLHLAGVILNRTAGKRHKTILRQCIEQYTDVPVVGILPKIDPDPIPERHMGLVSNQECSEAETTLDLLANIARDCIDLDAIRNLATNVPPLDLPQPLTITTKSFTNPSLAPEDANSGFRPTHQEFTQTVRIGVIRDAALWFYYRENLEELRTQGAELVELSLLSANPWPEIHGLYLGGGFPETQAAQLSQNTSVRDDVARLAHKGLPIYAECGGFMYLGESLVCRDSVYPMAGVFPLQTMLCAKPQGLGYTVARVIHPNPFHPVGLEFTGHEFHYSKCVTPLRGDMQFALEMKRGCGMDQNRDGLTYKNTFACYTHLHALGVPTWARSFVAAARSYQRENLKMNLEA</sequence>
<dbReference type="Gene3D" id="3.40.50.880">
    <property type="match status" value="1"/>
</dbReference>
<dbReference type="AlphaFoldDB" id="A0A1G6D789"/>
<evidence type="ECO:0000256" key="5">
    <source>
        <dbReference type="ARBA" id="ARBA00022840"/>
    </source>
</evidence>
<feature type="active site" description="Nucleophile" evidence="8">
    <location>
        <position position="354"/>
    </location>
</feature>
<dbReference type="NCBIfam" id="NF002204">
    <property type="entry name" value="PRK01077.1"/>
    <property type="match status" value="1"/>
</dbReference>
<keyword evidence="7 8" id="KW-0315">Glutamine amidotransferase</keyword>
<dbReference type="PANTHER" id="PTHR43873">
    <property type="entry name" value="COBYRINATE A,C-DIAMIDE SYNTHASE"/>
    <property type="match status" value="1"/>
</dbReference>
<evidence type="ECO:0000256" key="4">
    <source>
        <dbReference type="ARBA" id="ARBA00022741"/>
    </source>
</evidence>
<dbReference type="EC" id="6.3.5.11" evidence="8"/>
<dbReference type="STRING" id="617002.SAMN05660653_01979"/>
<dbReference type="InterPro" id="IPR011698">
    <property type="entry name" value="GATase_3"/>
</dbReference>
<dbReference type="InterPro" id="IPR029062">
    <property type="entry name" value="Class_I_gatase-like"/>
</dbReference>
<evidence type="ECO:0000259" key="9">
    <source>
        <dbReference type="Pfam" id="PF01656"/>
    </source>
</evidence>
<protein>
    <recommendedName>
        <fullName evidence="8">Cobyrinate a,c-diamide synthase</fullName>
        <ecNumber evidence="8">6.3.5.11</ecNumber>
    </recommendedName>
    <alternativeName>
        <fullName evidence="8">Cobyrinic acid a,c-diamide synthetase</fullName>
    </alternativeName>
</protein>
<dbReference type="NCBIfam" id="TIGR00379">
    <property type="entry name" value="cobB"/>
    <property type="match status" value="1"/>
</dbReference>
<feature type="domain" description="CobQ/CobB/MinD/ParA nucleotide binding" evidence="9">
    <location>
        <begin position="8"/>
        <end position="182"/>
    </location>
</feature>
<keyword evidence="6 8" id="KW-0460">Magnesium</keyword>
<evidence type="ECO:0000256" key="3">
    <source>
        <dbReference type="ARBA" id="ARBA00022598"/>
    </source>
</evidence>
<keyword evidence="5 8" id="KW-0067">ATP-binding</keyword>
<evidence type="ECO:0000256" key="2">
    <source>
        <dbReference type="ARBA" id="ARBA00022573"/>
    </source>
</evidence>
<feature type="domain" description="CobB/CobQ-like glutamine amidotransferase" evidence="10">
    <location>
        <begin position="272"/>
        <end position="462"/>
    </location>
</feature>
<dbReference type="UniPathway" id="UPA00148">
    <property type="reaction ID" value="UER00231"/>
</dbReference>
<keyword evidence="4 8" id="KW-0547">Nucleotide-binding</keyword>
<dbReference type="GO" id="GO:0042242">
    <property type="term" value="F:cobyrinic acid a,c-diamide synthase activity"/>
    <property type="evidence" value="ECO:0007669"/>
    <property type="project" value="UniProtKB-UniRule"/>
</dbReference>
<dbReference type="SUPFAM" id="SSF52540">
    <property type="entry name" value="P-loop containing nucleoside triphosphate hydrolases"/>
    <property type="match status" value="1"/>
</dbReference>
<dbReference type="GO" id="GO:0005524">
    <property type="term" value="F:ATP binding"/>
    <property type="evidence" value="ECO:0007669"/>
    <property type="project" value="UniProtKB-UniRule"/>
</dbReference>
<dbReference type="PROSITE" id="PS51274">
    <property type="entry name" value="GATASE_COBBQ"/>
    <property type="match status" value="1"/>
</dbReference>
<dbReference type="SUPFAM" id="SSF52317">
    <property type="entry name" value="Class I glutamine amidotransferase-like"/>
    <property type="match status" value="1"/>
</dbReference>
<dbReference type="Pfam" id="PF07685">
    <property type="entry name" value="GATase_3"/>
    <property type="match status" value="1"/>
</dbReference>
<dbReference type="Proteomes" id="UP000198771">
    <property type="component" value="Unassembled WGS sequence"/>
</dbReference>
<dbReference type="CDD" id="cd03130">
    <property type="entry name" value="GATase1_CobB"/>
    <property type="match status" value="1"/>
</dbReference>
<gene>
    <name evidence="8" type="primary">cbiA</name>
    <name evidence="11" type="ORF">SAMN05660653_01979</name>
</gene>
<evidence type="ECO:0000256" key="6">
    <source>
        <dbReference type="ARBA" id="ARBA00022842"/>
    </source>
</evidence>
<dbReference type="GO" id="GO:0009236">
    <property type="term" value="P:cobalamin biosynthetic process"/>
    <property type="evidence" value="ECO:0007669"/>
    <property type="project" value="UniProtKB-UniRule"/>
</dbReference>
<dbReference type="PANTHER" id="PTHR43873:SF1">
    <property type="entry name" value="COBYRINATE A,C-DIAMIDE SYNTHASE"/>
    <property type="match status" value="1"/>
</dbReference>
<comment type="catalytic activity">
    <reaction evidence="8">
        <text>cob(II)yrinate + 2 L-glutamine + 2 ATP + 2 H2O = cob(II)yrinate a,c diamide + 2 L-glutamate + 2 ADP + 2 phosphate + 2 H(+)</text>
        <dbReference type="Rhea" id="RHEA:26289"/>
        <dbReference type="ChEBI" id="CHEBI:15377"/>
        <dbReference type="ChEBI" id="CHEBI:15378"/>
        <dbReference type="ChEBI" id="CHEBI:29985"/>
        <dbReference type="ChEBI" id="CHEBI:30616"/>
        <dbReference type="ChEBI" id="CHEBI:43474"/>
        <dbReference type="ChEBI" id="CHEBI:58359"/>
        <dbReference type="ChEBI" id="CHEBI:58537"/>
        <dbReference type="ChEBI" id="CHEBI:58894"/>
        <dbReference type="ChEBI" id="CHEBI:456216"/>
        <dbReference type="EC" id="6.3.5.11"/>
    </reaction>
</comment>
<keyword evidence="12" id="KW-1185">Reference proteome</keyword>
<keyword evidence="2 8" id="KW-0169">Cobalamin biosynthesis</keyword>
<dbReference type="EMBL" id="FMXO01000010">
    <property type="protein sequence ID" value="SDB41013.1"/>
    <property type="molecule type" value="Genomic_DNA"/>
</dbReference>